<comment type="caution">
    <text evidence="1">The sequence shown here is derived from an EMBL/GenBank/DDBJ whole genome shotgun (WGS) entry which is preliminary data.</text>
</comment>
<accession>A0AAE0NU89</accession>
<dbReference type="Proteomes" id="UP001285441">
    <property type="component" value="Unassembled WGS sequence"/>
</dbReference>
<dbReference type="AlphaFoldDB" id="A0AAE0NU89"/>
<reference evidence="1" key="2">
    <citation type="submission" date="2023-06" db="EMBL/GenBank/DDBJ databases">
        <authorList>
            <consortium name="Lawrence Berkeley National Laboratory"/>
            <person name="Haridas S."/>
            <person name="Hensen N."/>
            <person name="Bonometti L."/>
            <person name="Westerberg I."/>
            <person name="Brannstrom I.O."/>
            <person name="Guillou S."/>
            <person name="Cros-Aarteil S."/>
            <person name="Calhoun S."/>
            <person name="Kuo A."/>
            <person name="Mondo S."/>
            <person name="Pangilinan J."/>
            <person name="Riley R."/>
            <person name="LaButti K."/>
            <person name="Andreopoulos B."/>
            <person name="Lipzen A."/>
            <person name="Chen C."/>
            <person name="Yanf M."/>
            <person name="Daum C."/>
            <person name="Ng V."/>
            <person name="Clum A."/>
            <person name="Steindorff A."/>
            <person name="Ohm R."/>
            <person name="Martin F."/>
            <person name="Silar P."/>
            <person name="Natvig D."/>
            <person name="Lalanne C."/>
            <person name="Gautier V."/>
            <person name="Ament-velasquez S.L."/>
            <person name="Kruys A."/>
            <person name="Hutchinson M.I."/>
            <person name="Powell A.J."/>
            <person name="Barry K."/>
            <person name="Miller A.N."/>
            <person name="Grigoriev I.V."/>
            <person name="Debuchy R."/>
            <person name="Gladieux P."/>
            <person name="Thoren M.H."/>
            <person name="Johannesson H."/>
        </authorList>
    </citation>
    <scope>NUCLEOTIDE SEQUENCE</scope>
    <source>
        <strain evidence="1">CBS 232.78</strain>
    </source>
</reference>
<protein>
    <submittedName>
        <fullName evidence="1">Uncharacterized protein</fullName>
    </submittedName>
</protein>
<keyword evidence="2" id="KW-1185">Reference proteome</keyword>
<dbReference type="EMBL" id="JAULSW010000003">
    <property type="protein sequence ID" value="KAK3387842.1"/>
    <property type="molecule type" value="Genomic_DNA"/>
</dbReference>
<evidence type="ECO:0000313" key="1">
    <source>
        <dbReference type="EMBL" id="KAK3387842.1"/>
    </source>
</evidence>
<reference evidence="1" key="1">
    <citation type="journal article" date="2023" name="Mol. Phylogenet. Evol.">
        <title>Genome-scale phylogeny and comparative genomics of the fungal order Sordariales.</title>
        <authorList>
            <person name="Hensen N."/>
            <person name="Bonometti L."/>
            <person name="Westerberg I."/>
            <person name="Brannstrom I.O."/>
            <person name="Guillou S."/>
            <person name="Cros-Aarteil S."/>
            <person name="Calhoun S."/>
            <person name="Haridas S."/>
            <person name="Kuo A."/>
            <person name="Mondo S."/>
            <person name="Pangilinan J."/>
            <person name="Riley R."/>
            <person name="LaButti K."/>
            <person name="Andreopoulos B."/>
            <person name="Lipzen A."/>
            <person name="Chen C."/>
            <person name="Yan M."/>
            <person name="Daum C."/>
            <person name="Ng V."/>
            <person name="Clum A."/>
            <person name="Steindorff A."/>
            <person name="Ohm R.A."/>
            <person name="Martin F."/>
            <person name="Silar P."/>
            <person name="Natvig D.O."/>
            <person name="Lalanne C."/>
            <person name="Gautier V."/>
            <person name="Ament-Velasquez S.L."/>
            <person name="Kruys A."/>
            <person name="Hutchinson M.I."/>
            <person name="Powell A.J."/>
            <person name="Barry K."/>
            <person name="Miller A.N."/>
            <person name="Grigoriev I.V."/>
            <person name="Debuchy R."/>
            <person name="Gladieux P."/>
            <person name="Hiltunen Thoren M."/>
            <person name="Johannesson H."/>
        </authorList>
    </citation>
    <scope>NUCLEOTIDE SEQUENCE</scope>
    <source>
        <strain evidence="1">CBS 232.78</strain>
    </source>
</reference>
<proteinExistence type="predicted"/>
<gene>
    <name evidence="1" type="ORF">B0H63DRAFT_448644</name>
</gene>
<sequence>MHYNSLLKTFEPSSPDAQKGMELRAELPDTDKYYYSWGYIVYKYSTTTMTYGTDKLVAIAGVARFLKPMLQNDIYVTGLSAAATTRDTPPSTTGLLVSHGHSSTRRCIEYRSSIFDQEEWDITRDVFGPISTPAVKVKAVGTLRPVRLRDVRNYALQVFPASVLDISPPLPQILTERRHTARADLDFPVSDNDIPDMETRVFYAMDWIKGEYACDFLLFELAEDENMARYRRIGTFAFNLEYDADSLAGYLTAPYDESDFESLILDSVITHPTKVPYLSSGYWLVV</sequence>
<organism evidence="1 2">
    <name type="scientific">Podospora didyma</name>
    <dbReference type="NCBI Taxonomy" id="330526"/>
    <lineage>
        <taxon>Eukaryota</taxon>
        <taxon>Fungi</taxon>
        <taxon>Dikarya</taxon>
        <taxon>Ascomycota</taxon>
        <taxon>Pezizomycotina</taxon>
        <taxon>Sordariomycetes</taxon>
        <taxon>Sordariomycetidae</taxon>
        <taxon>Sordariales</taxon>
        <taxon>Podosporaceae</taxon>
        <taxon>Podospora</taxon>
    </lineage>
</organism>
<name>A0AAE0NU89_9PEZI</name>
<evidence type="ECO:0000313" key="2">
    <source>
        <dbReference type="Proteomes" id="UP001285441"/>
    </source>
</evidence>